<dbReference type="AlphaFoldDB" id="A0A1G9J998"/>
<dbReference type="EMBL" id="FNGX01000001">
    <property type="protein sequence ID" value="SDL34129.1"/>
    <property type="molecule type" value="Genomic_DNA"/>
</dbReference>
<evidence type="ECO:0000313" key="2">
    <source>
        <dbReference type="Proteomes" id="UP000183162"/>
    </source>
</evidence>
<evidence type="ECO:0000313" key="1">
    <source>
        <dbReference type="EMBL" id="SDL34129.1"/>
    </source>
</evidence>
<dbReference type="Proteomes" id="UP000183162">
    <property type="component" value="Unassembled WGS sequence"/>
</dbReference>
<organism evidence="1 2">
    <name type="scientific">Streptococcus equinus</name>
    <name type="common">Streptococcus bovis</name>
    <dbReference type="NCBI Taxonomy" id="1335"/>
    <lineage>
        <taxon>Bacteria</taxon>
        <taxon>Bacillati</taxon>
        <taxon>Bacillota</taxon>
        <taxon>Bacilli</taxon>
        <taxon>Lactobacillales</taxon>
        <taxon>Streptococcaceae</taxon>
        <taxon>Streptococcus</taxon>
    </lineage>
</organism>
<sequence length="131" mass="15264">MPFPNEDSGLAVKKHYYICDKIESNDKYLFKCQTKKANLIIKNGGIKKFMNNYYIIRPSSFVPFKRETAVDKQKVFKLQDTTVPKSYLSPEKPSEIPISTYKEIITAIRNRGFRYVEIDKPKFVSLNPDCI</sequence>
<accession>A0A1G9J998</accession>
<proteinExistence type="predicted"/>
<gene>
    <name evidence="1" type="ORF">SAMN05216400_0516</name>
</gene>
<name>A0A1G9J998_STREI</name>
<protein>
    <submittedName>
        <fullName evidence="1">Uncharacterized protein</fullName>
    </submittedName>
</protein>
<reference evidence="1 2" key="1">
    <citation type="submission" date="2016-10" db="EMBL/GenBank/DDBJ databases">
        <authorList>
            <person name="de Groot N.N."/>
        </authorList>
    </citation>
    <scope>NUCLEOTIDE SEQUENCE [LARGE SCALE GENOMIC DNA]</scope>
    <source>
        <strain evidence="1 2">Sb09</strain>
    </source>
</reference>